<dbReference type="OrthoDB" id="9784538at2"/>
<feature type="transmembrane region" description="Helical" evidence="8">
    <location>
        <begin position="228"/>
        <end position="249"/>
    </location>
</feature>
<evidence type="ECO:0000256" key="7">
    <source>
        <dbReference type="ARBA" id="ARBA00023136"/>
    </source>
</evidence>
<dbReference type="Pfam" id="PF02653">
    <property type="entry name" value="BPD_transp_2"/>
    <property type="match status" value="1"/>
</dbReference>
<feature type="transmembrane region" description="Helical" evidence="8">
    <location>
        <begin position="138"/>
        <end position="159"/>
    </location>
</feature>
<evidence type="ECO:0000256" key="8">
    <source>
        <dbReference type="SAM" id="Phobius"/>
    </source>
</evidence>
<proteinExistence type="predicted"/>
<feature type="transmembrane region" description="Helical" evidence="8">
    <location>
        <begin position="179"/>
        <end position="199"/>
    </location>
</feature>
<dbReference type="Proteomes" id="UP000234950">
    <property type="component" value="Unassembled WGS sequence"/>
</dbReference>
<evidence type="ECO:0000256" key="1">
    <source>
        <dbReference type="ARBA" id="ARBA00004651"/>
    </source>
</evidence>
<sequence>MKNDISLHSEAAVMEKAPNNRVMKQFLKQYRVTILLFVVILALTTVLTPEFFNVTNITNVVRQASVVGVVAIGMTFVILTGGIDLSVGAILAVSGVSFAMMLNSGLSIPLAIAVVILIGIFIGMINGVGATFLGIQPFIMTLATMAVGNGVALLLSNGAPQSFNVNSKIIDLLGNGGIGPIPGPVLLFVVIALISWLLLKYLPFGRFVYGVGGSIDAARLSGVRTTRILLFVYAISGLCAAVAGIINASRLYVGHPTADSNIMLDSIAAVVIGGTSLMGGRGGVGGTILGALLLAMVANLLNLLGVSPFNQQIAKGVIIVAAVLFTMPNLKQHIKQQWTGL</sequence>
<protein>
    <submittedName>
        <fullName evidence="9">Ribose ABC transporter permease</fullName>
    </submittedName>
</protein>
<dbReference type="EMBL" id="PGVE01000063">
    <property type="protein sequence ID" value="PLS03168.1"/>
    <property type="molecule type" value="Genomic_DNA"/>
</dbReference>
<organism evidence="9 10">
    <name type="scientific">Neobacillus cucumis</name>
    <dbReference type="NCBI Taxonomy" id="1740721"/>
    <lineage>
        <taxon>Bacteria</taxon>
        <taxon>Bacillati</taxon>
        <taxon>Bacillota</taxon>
        <taxon>Bacilli</taxon>
        <taxon>Bacillales</taxon>
        <taxon>Bacillaceae</taxon>
        <taxon>Neobacillus</taxon>
    </lineage>
</organism>
<evidence type="ECO:0000313" key="9">
    <source>
        <dbReference type="EMBL" id="PLS03168.1"/>
    </source>
</evidence>
<dbReference type="PANTHER" id="PTHR32196">
    <property type="entry name" value="ABC TRANSPORTER PERMEASE PROTEIN YPHD-RELATED-RELATED"/>
    <property type="match status" value="1"/>
</dbReference>
<evidence type="ECO:0000256" key="4">
    <source>
        <dbReference type="ARBA" id="ARBA00022519"/>
    </source>
</evidence>
<dbReference type="PANTHER" id="PTHR32196:SF21">
    <property type="entry name" value="ABC TRANSPORTER PERMEASE PROTEIN YPHD-RELATED"/>
    <property type="match status" value="1"/>
</dbReference>
<evidence type="ECO:0000313" key="10">
    <source>
        <dbReference type="Proteomes" id="UP000234950"/>
    </source>
</evidence>
<evidence type="ECO:0000256" key="3">
    <source>
        <dbReference type="ARBA" id="ARBA00022475"/>
    </source>
</evidence>
<feature type="transmembrane region" description="Helical" evidence="8">
    <location>
        <begin position="108"/>
        <end position="126"/>
    </location>
</feature>
<feature type="transmembrane region" description="Helical" evidence="8">
    <location>
        <begin position="287"/>
        <end position="306"/>
    </location>
</feature>
<feature type="transmembrane region" description="Helical" evidence="8">
    <location>
        <begin position="60"/>
        <end position="78"/>
    </location>
</feature>
<dbReference type="GO" id="GO:0005886">
    <property type="term" value="C:plasma membrane"/>
    <property type="evidence" value="ECO:0007669"/>
    <property type="project" value="UniProtKB-SubCell"/>
</dbReference>
<evidence type="ECO:0000256" key="6">
    <source>
        <dbReference type="ARBA" id="ARBA00022989"/>
    </source>
</evidence>
<keyword evidence="3" id="KW-1003">Cell membrane</keyword>
<evidence type="ECO:0000256" key="2">
    <source>
        <dbReference type="ARBA" id="ARBA00022448"/>
    </source>
</evidence>
<keyword evidence="7 8" id="KW-0472">Membrane</keyword>
<comment type="caution">
    <text evidence="9">The sequence shown here is derived from an EMBL/GenBank/DDBJ whole genome shotgun (WGS) entry which is preliminary data.</text>
</comment>
<dbReference type="AlphaFoldDB" id="A0A2N5HCD3"/>
<keyword evidence="5 8" id="KW-0812">Transmembrane</keyword>
<keyword evidence="4" id="KW-0997">Cell inner membrane</keyword>
<feature type="transmembrane region" description="Helical" evidence="8">
    <location>
        <begin position="30"/>
        <end position="48"/>
    </location>
</feature>
<keyword evidence="10" id="KW-1185">Reference proteome</keyword>
<dbReference type="InterPro" id="IPR001851">
    <property type="entry name" value="ABC_transp_permease"/>
</dbReference>
<gene>
    <name evidence="9" type="primary">rbsC</name>
    <name evidence="9" type="ORF">CVD27_16040</name>
</gene>
<reference evidence="9 10" key="1">
    <citation type="submission" date="2017-11" db="EMBL/GenBank/DDBJ databases">
        <title>Comparitive Functional Genomics of Dry Heat Resistant strains isolated from the Viking Spacecraft.</title>
        <authorList>
            <person name="Seuylemezian A."/>
            <person name="Cooper K."/>
            <person name="Vaishampayan P."/>
        </authorList>
    </citation>
    <scope>NUCLEOTIDE SEQUENCE [LARGE SCALE GENOMIC DNA]</scope>
    <source>
        <strain evidence="9 10">V32-6</strain>
    </source>
</reference>
<keyword evidence="6 8" id="KW-1133">Transmembrane helix</keyword>
<accession>A0A2N5HCD3</accession>
<name>A0A2N5HCD3_9BACI</name>
<dbReference type="GO" id="GO:0022857">
    <property type="term" value="F:transmembrane transporter activity"/>
    <property type="evidence" value="ECO:0007669"/>
    <property type="project" value="InterPro"/>
</dbReference>
<comment type="subcellular location">
    <subcellularLocation>
        <location evidence="1">Cell membrane</location>
        <topology evidence="1">Multi-pass membrane protein</topology>
    </subcellularLocation>
</comment>
<evidence type="ECO:0000256" key="5">
    <source>
        <dbReference type="ARBA" id="ARBA00022692"/>
    </source>
</evidence>
<feature type="transmembrane region" description="Helical" evidence="8">
    <location>
        <begin position="312"/>
        <end position="330"/>
    </location>
</feature>
<dbReference type="CDD" id="cd06579">
    <property type="entry name" value="TM_PBP1_transp_AraH_like"/>
    <property type="match status" value="1"/>
</dbReference>
<dbReference type="RefSeq" id="WP_101648898.1">
    <property type="nucleotide sequence ID" value="NZ_PGVE01000063.1"/>
</dbReference>
<keyword evidence="2" id="KW-0813">Transport</keyword>